<dbReference type="OrthoDB" id="127333at2"/>
<dbReference type="EMBL" id="CP025958">
    <property type="protein sequence ID" value="AWM39947.1"/>
    <property type="molecule type" value="Genomic_DNA"/>
</dbReference>
<dbReference type="RefSeq" id="WP_109571219.1">
    <property type="nucleotide sequence ID" value="NZ_CP025958.1"/>
</dbReference>
<dbReference type="InterPro" id="IPR017850">
    <property type="entry name" value="Alkaline_phosphatase_core_sf"/>
</dbReference>
<dbReference type="Proteomes" id="UP000245802">
    <property type="component" value="Chromosome"/>
</dbReference>
<dbReference type="AlphaFoldDB" id="A0A2Z3H8T0"/>
<protein>
    <submittedName>
        <fullName evidence="1">DUF1501 domain-containing protein</fullName>
    </submittedName>
</protein>
<evidence type="ECO:0000313" key="2">
    <source>
        <dbReference type="Proteomes" id="UP000245802"/>
    </source>
</evidence>
<dbReference type="KEGG" id="gog:C1280_25040"/>
<organism evidence="1 2">
    <name type="scientific">Gemmata obscuriglobus</name>
    <dbReference type="NCBI Taxonomy" id="114"/>
    <lineage>
        <taxon>Bacteria</taxon>
        <taxon>Pseudomonadati</taxon>
        <taxon>Planctomycetota</taxon>
        <taxon>Planctomycetia</taxon>
        <taxon>Gemmatales</taxon>
        <taxon>Gemmataceae</taxon>
        <taxon>Gemmata</taxon>
    </lineage>
</organism>
<dbReference type="InterPro" id="IPR006311">
    <property type="entry name" value="TAT_signal"/>
</dbReference>
<sequence>MFSLRVRPSRRDWLRLSAAGAVGVSQSGWLGALADDAARAPKKHKSVILLWMNGGPATIDLWDLKPGHDNGGPFREAATAAPGLKISEHLPKLAKLGKELAVVRSMATREGDHQRARVVGLTGYTPQGAIQFPALGALVAHEFDDPKADLPGFVAVGGRSDVGGGFLGPRFAPFVVGGERERGGPANADLRVADLDPPAGLGTEAQVKRLDLLAGLEKDFAPGKAHPVAETMRAATDRAVRLMRPEAAAAFRLEDETPQVRDAYGRGTFGQGCLLARRLVERGVPFVEVTLDGWDTHNNNFDRVKALSTTLDTGFSALLADLKDRGLLDRTLVVCQGEFGRTPKINGQSGRDHWPASWAVALAGAGVKGGQAVGKTSKDGTQVESDPTRTADLVATVMKAAGLDPMKQNMSNVSRPIRLADPSGKPIKELL</sequence>
<dbReference type="PROSITE" id="PS51318">
    <property type="entry name" value="TAT"/>
    <property type="match status" value="1"/>
</dbReference>
<dbReference type="SUPFAM" id="SSF53649">
    <property type="entry name" value="Alkaline phosphatase-like"/>
    <property type="match status" value="1"/>
</dbReference>
<dbReference type="Pfam" id="PF07394">
    <property type="entry name" value="DUF1501"/>
    <property type="match status" value="1"/>
</dbReference>
<gene>
    <name evidence="1" type="ORF">C1280_25040</name>
</gene>
<reference evidence="1 2" key="1">
    <citation type="submission" date="2018-01" db="EMBL/GenBank/DDBJ databases">
        <title>G. obscuriglobus.</title>
        <authorList>
            <person name="Franke J."/>
            <person name="Blomberg W."/>
            <person name="Selmecki A."/>
        </authorList>
    </citation>
    <scope>NUCLEOTIDE SEQUENCE [LARGE SCALE GENOMIC DNA]</scope>
    <source>
        <strain evidence="1 2">DSM 5831</strain>
    </source>
</reference>
<evidence type="ECO:0000313" key="1">
    <source>
        <dbReference type="EMBL" id="AWM39947.1"/>
    </source>
</evidence>
<proteinExistence type="predicted"/>
<keyword evidence="2" id="KW-1185">Reference proteome</keyword>
<dbReference type="InterPro" id="IPR010869">
    <property type="entry name" value="DUF1501"/>
</dbReference>
<dbReference type="PANTHER" id="PTHR43737:SF1">
    <property type="entry name" value="DUF1501 DOMAIN-CONTAINING PROTEIN"/>
    <property type="match status" value="1"/>
</dbReference>
<dbReference type="PANTHER" id="PTHR43737">
    <property type="entry name" value="BLL7424 PROTEIN"/>
    <property type="match status" value="1"/>
</dbReference>
<accession>A0A2Z3H8T0</accession>
<name>A0A2Z3H8T0_9BACT</name>
<dbReference type="Gene3D" id="3.40.720.10">
    <property type="entry name" value="Alkaline Phosphatase, subunit A"/>
    <property type="match status" value="1"/>
</dbReference>